<dbReference type="Pfam" id="PF01753">
    <property type="entry name" value="zf-MYND"/>
    <property type="match status" value="1"/>
</dbReference>
<dbReference type="SUPFAM" id="SSF144232">
    <property type="entry name" value="HIT/MYND zinc finger-like"/>
    <property type="match status" value="1"/>
</dbReference>
<comment type="caution">
    <text evidence="7">The sequence shown here is derived from an EMBL/GenBank/DDBJ whole genome shotgun (WGS) entry which is preliminary data.</text>
</comment>
<evidence type="ECO:0000256" key="3">
    <source>
        <dbReference type="ARBA" id="ARBA00022833"/>
    </source>
</evidence>
<dbReference type="PANTHER" id="PTHR46455:SF5">
    <property type="entry name" value="SET AND MYND DOMAIN CONTAINING, ARTHROPOD-SPECIFIC, MEMBER 4, ISOFORM A"/>
    <property type="match status" value="1"/>
</dbReference>
<keyword evidence="1" id="KW-0479">Metal-binding</keyword>
<dbReference type="PANTHER" id="PTHR46455">
    <property type="entry name" value="SET AND MYND DOMAIN CONTAINING, ARTHROPOD-SPECIFIC, MEMBER 4, ISOFORM A"/>
    <property type="match status" value="1"/>
</dbReference>
<keyword evidence="2 4" id="KW-0863">Zinc-finger</keyword>
<evidence type="ECO:0000313" key="7">
    <source>
        <dbReference type="EMBL" id="KAG7169379.1"/>
    </source>
</evidence>
<dbReference type="EMBL" id="JAHLQT010017059">
    <property type="protein sequence ID" value="KAG7169379.1"/>
    <property type="molecule type" value="Genomic_DNA"/>
</dbReference>
<dbReference type="GO" id="GO:0008276">
    <property type="term" value="F:protein methyltransferase activity"/>
    <property type="evidence" value="ECO:0007669"/>
    <property type="project" value="UniProtKB-ARBA"/>
</dbReference>
<feature type="domain" description="SET" evidence="5">
    <location>
        <begin position="52"/>
        <end position="284"/>
    </location>
</feature>
<dbReference type="Gene3D" id="2.170.270.10">
    <property type="entry name" value="SET domain"/>
    <property type="match status" value="1"/>
</dbReference>
<evidence type="ECO:0000313" key="8">
    <source>
        <dbReference type="Proteomes" id="UP000747542"/>
    </source>
</evidence>
<evidence type="ECO:0000259" key="5">
    <source>
        <dbReference type="PROSITE" id="PS50280"/>
    </source>
</evidence>
<dbReference type="GO" id="GO:0008270">
    <property type="term" value="F:zinc ion binding"/>
    <property type="evidence" value="ECO:0007669"/>
    <property type="project" value="UniProtKB-KW"/>
</dbReference>
<dbReference type="SUPFAM" id="SSF82199">
    <property type="entry name" value="SET domain"/>
    <property type="match status" value="1"/>
</dbReference>
<keyword evidence="8" id="KW-1185">Reference proteome</keyword>
<dbReference type="Gene3D" id="6.10.140.2220">
    <property type="match status" value="2"/>
</dbReference>
<dbReference type="CDD" id="cd20071">
    <property type="entry name" value="SET_SMYD"/>
    <property type="match status" value="1"/>
</dbReference>
<dbReference type="PROSITE" id="PS50280">
    <property type="entry name" value="SET"/>
    <property type="match status" value="1"/>
</dbReference>
<dbReference type="Pfam" id="PF00856">
    <property type="entry name" value="SET"/>
    <property type="match status" value="1"/>
</dbReference>
<gene>
    <name evidence="7" type="primary">SmydA8-L10</name>
    <name evidence="7" type="ORF">Hamer_G022004</name>
</gene>
<dbReference type="InterPro" id="IPR053010">
    <property type="entry name" value="SET_SmydA-8"/>
</dbReference>
<evidence type="ECO:0000259" key="6">
    <source>
        <dbReference type="PROSITE" id="PS50865"/>
    </source>
</evidence>
<dbReference type="InterPro" id="IPR002893">
    <property type="entry name" value="Znf_MYND"/>
</dbReference>
<sequence length="531" mass="59687">MRTAGRMGGGDIGTCGVCHTVASLTCGGCGSMHYCGKEHQRQHWPKHRVECPPYKVVSTPEAGKHMVASRKLTAGQMLVYESPVVVAPLSICPLLCLGCHGSITGDDFPRCPKCWWPLCSLACASSRLHKGECAILALDTKHIAPPTEQGETPRYDVIAPIRCLLLQSTNPSGWQTILDMAHHSEQRQLNKEEQHLITVRYLSDVLKLDYDLDILNQARGAVATNGMEIRSDKNTRVRAMYPLIRLFNNSCAPNVHLSVAYNGMIQARTTVPVSVGEPLCICYTGALMPIWERNETLTLSYHFSCNCPRCGDPTELGTHFSSPRCPDCVQSYLLPCTWLGETVWRCKLCKQEESNAQVLENVKIWLQRIEMDDIFSGCSLKRSKAALQEVEDDFHPQHYVWMRAAHSALYRMSDNNTEQGLNMRIKIWKRLVALYTVLEPGLTKRRGMSLLETGIIMLRAAQLEHREGEPFMPELLERVRTVVKYLDEASQILSMEPTESKGPAMVQKTEEVKAEAEQFLQRLDSETVRAE</sequence>
<protein>
    <submittedName>
        <fullName evidence="7">SET domain-containing protein SmydA-8-like 10</fullName>
    </submittedName>
</protein>
<organism evidence="7 8">
    <name type="scientific">Homarus americanus</name>
    <name type="common">American lobster</name>
    <dbReference type="NCBI Taxonomy" id="6706"/>
    <lineage>
        <taxon>Eukaryota</taxon>
        <taxon>Metazoa</taxon>
        <taxon>Ecdysozoa</taxon>
        <taxon>Arthropoda</taxon>
        <taxon>Crustacea</taxon>
        <taxon>Multicrustacea</taxon>
        <taxon>Malacostraca</taxon>
        <taxon>Eumalacostraca</taxon>
        <taxon>Eucarida</taxon>
        <taxon>Decapoda</taxon>
        <taxon>Pleocyemata</taxon>
        <taxon>Astacidea</taxon>
        <taxon>Nephropoidea</taxon>
        <taxon>Nephropidae</taxon>
        <taxon>Homarus</taxon>
    </lineage>
</organism>
<evidence type="ECO:0000256" key="1">
    <source>
        <dbReference type="ARBA" id="ARBA00022723"/>
    </source>
</evidence>
<dbReference type="PROSITE" id="PS01360">
    <property type="entry name" value="ZF_MYND_1"/>
    <property type="match status" value="1"/>
</dbReference>
<name>A0A8J5K8I0_HOMAM</name>
<proteinExistence type="predicted"/>
<feature type="domain" description="MYND-type" evidence="6">
    <location>
        <begin position="15"/>
        <end position="51"/>
    </location>
</feature>
<keyword evidence="3" id="KW-0862">Zinc</keyword>
<dbReference type="GO" id="GO:0008757">
    <property type="term" value="F:S-adenosylmethionine-dependent methyltransferase activity"/>
    <property type="evidence" value="ECO:0007669"/>
    <property type="project" value="UniProtKB-ARBA"/>
</dbReference>
<dbReference type="PROSITE" id="PS50865">
    <property type="entry name" value="ZF_MYND_2"/>
    <property type="match status" value="1"/>
</dbReference>
<dbReference type="Gene3D" id="1.10.220.160">
    <property type="match status" value="1"/>
</dbReference>
<dbReference type="Proteomes" id="UP000747542">
    <property type="component" value="Unassembled WGS sequence"/>
</dbReference>
<reference evidence="7" key="1">
    <citation type="journal article" date="2021" name="Sci. Adv.">
        <title>The American lobster genome reveals insights on longevity, neural, and immune adaptations.</title>
        <authorList>
            <person name="Polinski J.M."/>
            <person name="Zimin A.V."/>
            <person name="Clark K.F."/>
            <person name="Kohn A.B."/>
            <person name="Sadowski N."/>
            <person name="Timp W."/>
            <person name="Ptitsyn A."/>
            <person name="Khanna P."/>
            <person name="Romanova D.Y."/>
            <person name="Williams P."/>
            <person name="Greenwood S.J."/>
            <person name="Moroz L.L."/>
            <person name="Walt D.R."/>
            <person name="Bodnar A.G."/>
        </authorList>
    </citation>
    <scope>NUCLEOTIDE SEQUENCE</scope>
    <source>
        <strain evidence="7">GMGI-L3</strain>
    </source>
</reference>
<dbReference type="InterPro" id="IPR001214">
    <property type="entry name" value="SET_dom"/>
</dbReference>
<evidence type="ECO:0000256" key="2">
    <source>
        <dbReference type="ARBA" id="ARBA00022771"/>
    </source>
</evidence>
<dbReference type="GO" id="GO:0008170">
    <property type="term" value="F:N-methyltransferase activity"/>
    <property type="evidence" value="ECO:0007669"/>
    <property type="project" value="UniProtKB-ARBA"/>
</dbReference>
<accession>A0A8J5K8I0</accession>
<evidence type="ECO:0000256" key="4">
    <source>
        <dbReference type="PROSITE-ProRule" id="PRU00134"/>
    </source>
</evidence>
<dbReference type="AlphaFoldDB" id="A0A8J5K8I0"/>
<dbReference type="InterPro" id="IPR046341">
    <property type="entry name" value="SET_dom_sf"/>
</dbReference>